<comment type="subcellular location">
    <subcellularLocation>
        <location evidence="1">Membrane</location>
        <topology evidence="1">Multi-pass membrane protein</topology>
    </subcellularLocation>
</comment>
<dbReference type="GO" id="GO:0006508">
    <property type="term" value="P:proteolysis"/>
    <property type="evidence" value="ECO:0007669"/>
    <property type="project" value="UniProtKB-KW"/>
</dbReference>
<keyword evidence="6 8" id="KW-0472">Membrane</keyword>
<proteinExistence type="inferred from homology"/>
<dbReference type="RefSeq" id="WP_092986052.1">
    <property type="nucleotide sequence ID" value="NZ_FNFY01000010.1"/>
</dbReference>
<feature type="transmembrane region" description="Helical" evidence="8">
    <location>
        <begin position="333"/>
        <end position="352"/>
    </location>
</feature>
<evidence type="ECO:0000256" key="5">
    <source>
        <dbReference type="ARBA" id="ARBA00022989"/>
    </source>
</evidence>
<evidence type="ECO:0000259" key="9">
    <source>
        <dbReference type="Pfam" id="PF01694"/>
    </source>
</evidence>
<dbReference type="InterPro" id="IPR050925">
    <property type="entry name" value="Rhomboid_protease_S54"/>
</dbReference>
<keyword evidence="4" id="KW-0378">Hydrolase</keyword>
<evidence type="ECO:0000256" key="1">
    <source>
        <dbReference type="ARBA" id="ARBA00004141"/>
    </source>
</evidence>
<dbReference type="EMBL" id="FNFY01000010">
    <property type="protein sequence ID" value="SDK80868.1"/>
    <property type="molecule type" value="Genomic_DNA"/>
</dbReference>
<dbReference type="OrthoDB" id="9813074at2"/>
<dbReference type="InterPro" id="IPR011990">
    <property type="entry name" value="TPR-like_helical_dom_sf"/>
</dbReference>
<feature type="repeat" description="TPR" evidence="7">
    <location>
        <begin position="394"/>
        <end position="427"/>
    </location>
</feature>
<keyword evidence="10" id="KW-0645">Protease</keyword>
<dbReference type="Proteomes" id="UP000199008">
    <property type="component" value="Unassembled WGS sequence"/>
</dbReference>
<dbReference type="Pfam" id="PF01694">
    <property type="entry name" value="Rhomboid"/>
    <property type="match status" value="1"/>
</dbReference>
<name>A0A1G9EXW1_9BACL</name>
<dbReference type="GO" id="GO:0016020">
    <property type="term" value="C:membrane"/>
    <property type="evidence" value="ECO:0007669"/>
    <property type="project" value="UniProtKB-SubCell"/>
</dbReference>
<keyword evidence="11" id="KW-1185">Reference proteome</keyword>
<feature type="transmembrane region" description="Helical" evidence="8">
    <location>
        <begin position="284"/>
        <end position="302"/>
    </location>
</feature>
<evidence type="ECO:0000256" key="2">
    <source>
        <dbReference type="ARBA" id="ARBA00009045"/>
    </source>
</evidence>
<evidence type="ECO:0000256" key="3">
    <source>
        <dbReference type="ARBA" id="ARBA00022692"/>
    </source>
</evidence>
<evidence type="ECO:0000313" key="10">
    <source>
        <dbReference type="EMBL" id="SDK80868.1"/>
    </source>
</evidence>
<feature type="transmembrane region" description="Helical" evidence="8">
    <location>
        <begin position="152"/>
        <end position="171"/>
    </location>
</feature>
<dbReference type="Gene3D" id="1.25.40.10">
    <property type="entry name" value="Tetratricopeptide repeat domain"/>
    <property type="match status" value="1"/>
</dbReference>
<feature type="transmembrane region" description="Helical" evidence="8">
    <location>
        <begin position="257"/>
        <end position="277"/>
    </location>
</feature>
<gene>
    <name evidence="10" type="ORF">SAMN05216216_11043</name>
</gene>
<sequence>MSGIWKSAYEVIRYTDYSFFNYDDYNNIIWLKNKKKQSVMLINPEPLSEERRKLLSDNIFNRHHEFSKMAGFTIKNVRSYYRTAEPFKEKDKDDRLKIVHKGLNNFSNLINHPFYKMEMNQQSKKSDESYRKKVMSNHPLETHLTKYTPMTYLLLAVNLVIFLLNLFYLYIQSSLQVTDNLAVSYQAVANGDYYRLLTSTFLHSGMEHFLFNATALFVLGKFVESLYSKWHLLAAYLLTGTLASLFSLMFLQDAISLGASGAVYGLLGIIIIHLLLNKKFNYKLLVQVALIFIVIAVLSSLFSNVNHYAHIGGLIFGLLLGLIFNPDKLLKKWFFGAIAVFVIIAVLPVFFIQTPEEGETQAMDTEALTAIEEGNYQDALDMVNQTFAMNNETGLTYYALGSLYQHAGDEDKAEEYYDLSFQLDQQNDVIIKHRLIELRKNQQYDDMRAIMNQYEGDVEDPDLALIVEELDEIE</sequence>
<dbReference type="Gene3D" id="1.20.1540.10">
    <property type="entry name" value="Rhomboid-like"/>
    <property type="match status" value="1"/>
</dbReference>
<dbReference type="SUPFAM" id="SSF144091">
    <property type="entry name" value="Rhomboid-like"/>
    <property type="match status" value="1"/>
</dbReference>
<evidence type="ECO:0000256" key="8">
    <source>
        <dbReference type="SAM" id="Phobius"/>
    </source>
</evidence>
<dbReference type="PANTHER" id="PTHR43731">
    <property type="entry name" value="RHOMBOID PROTEASE"/>
    <property type="match status" value="1"/>
</dbReference>
<keyword evidence="7" id="KW-0802">TPR repeat</keyword>
<organism evidence="10 11">
    <name type="scientific">Lacicoccus qingdaonensis</name>
    <dbReference type="NCBI Taxonomy" id="576118"/>
    <lineage>
        <taxon>Bacteria</taxon>
        <taxon>Bacillati</taxon>
        <taxon>Bacillota</taxon>
        <taxon>Bacilli</taxon>
        <taxon>Bacillales</taxon>
        <taxon>Salinicoccaceae</taxon>
        <taxon>Lacicoccus</taxon>
    </lineage>
</organism>
<evidence type="ECO:0000313" key="11">
    <source>
        <dbReference type="Proteomes" id="UP000199008"/>
    </source>
</evidence>
<feature type="domain" description="Peptidase S54 rhomboid" evidence="9">
    <location>
        <begin position="191"/>
        <end position="324"/>
    </location>
</feature>
<comment type="similarity">
    <text evidence="2">Belongs to the peptidase S54 family.</text>
</comment>
<dbReference type="SUPFAM" id="SSF48452">
    <property type="entry name" value="TPR-like"/>
    <property type="match status" value="1"/>
</dbReference>
<dbReference type="AlphaFoldDB" id="A0A1G9EXW1"/>
<evidence type="ECO:0000256" key="4">
    <source>
        <dbReference type="ARBA" id="ARBA00022801"/>
    </source>
</evidence>
<reference evidence="11" key="1">
    <citation type="submission" date="2016-10" db="EMBL/GenBank/DDBJ databases">
        <authorList>
            <person name="Varghese N."/>
            <person name="Submissions S."/>
        </authorList>
    </citation>
    <scope>NUCLEOTIDE SEQUENCE [LARGE SCALE GENOMIC DNA]</scope>
    <source>
        <strain evidence="11">CGMCC 1.8895</strain>
    </source>
</reference>
<feature type="transmembrane region" description="Helical" evidence="8">
    <location>
        <begin position="201"/>
        <end position="220"/>
    </location>
</feature>
<dbReference type="PANTHER" id="PTHR43731:SF14">
    <property type="entry name" value="PRESENILIN-ASSOCIATED RHOMBOID-LIKE PROTEIN, MITOCHONDRIAL"/>
    <property type="match status" value="1"/>
</dbReference>
<evidence type="ECO:0000256" key="6">
    <source>
        <dbReference type="ARBA" id="ARBA00023136"/>
    </source>
</evidence>
<keyword evidence="5 8" id="KW-1133">Transmembrane helix</keyword>
<dbReference type="InterPro" id="IPR019734">
    <property type="entry name" value="TPR_rpt"/>
</dbReference>
<protein>
    <submittedName>
        <fullName evidence="10">Rhomboid protease GluP</fullName>
    </submittedName>
</protein>
<dbReference type="GO" id="GO:0004252">
    <property type="term" value="F:serine-type endopeptidase activity"/>
    <property type="evidence" value="ECO:0007669"/>
    <property type="project" value="InterPro"/>
</dbReference>
<feature type="transmembrane region" description="Helical" evidence="8">
    <location>
        <begin position="308"/>
        <end position="326"/>
    </location>
</feature>
<accession>A0A1G9EXW1</accession>
<dbReference type="InterPro" id="IPR035952">
    <property type="entry name" value="Rhomboid-like_sf"/>
</dbReference>
<keyword evidence="3 8" id="KW-0812">Transmembrane</keyword>
<feature type="transmembrane region" description="Helical" evidence="8">
    <location>
        <begin position="232"/>
        <end position="251"/>
    </location>
</feature>
<dbReference type="PROSITE" id="PS50005">
    <property type="entry name" value="TPR"/>
    <property type="match status" value="1"/>
</dbReference>
<dbReference type="STRING" id="576118.SAMN05216216_11043"/>
<evidence type="ECO:0000256" key="7">
    <source>
        <dbReference type="PROSITE-ProRule" id="PRU00339"/>
    </source>
</evidence>
<dbReference type="InterPro" id="IPR022764">
    <property type="entry name" value="Peptidase_S54_rhomboid_dom"/>
</dbReference>